<name>A0A9D5BXQ3_9LILI</name>
<proteinExistence type="predicted"/>
<dbReference type="InterPro" id="IPR034566">
    <property type="entry name" value="MTOPVIB_plant"/>
</dbReference>
<keyword evidence="2" id="KW-1185">Reference proteome</keyword>
<organism evidence="1 2">
    <name type="scientific">Dioscorea zingiberensis</name>
    <dbReference type="NCBI Taxonomy" id="325984"/>
    <lineage>
        <taxon>Eukaryota</taxon>
        <taxon>Viridiplantae</taxon>
        <taxon>Streptophyta</taxon>
        <taxon>Embryophyta</taxon>
        <taxon>Tracheophyta</taxon>
        <taxon>Spermatophyta</taxon>
        <taxon>Magnoliopsida</taxon>
        <taxon>Liliopsida</taxon>
        <taxon>Dioscoreales</taxon>
        <taxon>Dioscoreaceae</taxon>
        <taxon>Dioscorea</taxon>
    </lineage>
</organism>
<dbReference type="Proteomes" id="UP001085076">
    <property type="component" value="Miscellaneous, Linkage group lg09"/>
</dbReference>
<sequence>METSRSSATRKLFQILIASAIQRCRLSGILCRLTISLKGFYDAHPPSVRISISDTGAGSNLVEFRDLNSGSVPIPAEKWGIHENDIHRYCLNLKELHGSRKRLKSGTEVSLSSAEEESIDEFVKWVVGFVQKIRILKIPDIVIELLVEHINNHGSRSESFLQEINDFSSPIPVSNINHLVSGLEDYVLGDGNGLTDNRQSCIKNRASLMVGTGQTNNMDNNRGMIQMVEAVVMITPMPTCSCCRKTNCSATQVLYFQDFSPSSIPQSSLNALTNIDWQNHLTEVTAPESQHRASSSSKRNLMKNAIKLALDDLKRKHTAELLSLHAQQVREYVPDLSRTIASLIFSSNDLGFQEECTALLGLHSVDNKTEEKAESIIKEMITGIIEMKDRNLKRKKEDTAHCLLFECESHLEEECPDEDYREEPEDTAIIDF</sequence>
<protein>
    <submittedName>
        <fullName evidence="1">Uncharacterized protein</fullName>
    </submittedName>
</protein>
<comment type="caution">
    <text evidence="1">The sequence shown here is derived from an EMBL/GenBank/DDBJ whole genome shotgun (WGS) entry which is preliminary data.</text>
</comment>
<dbReference type="PANTHER" id="PTHR36722:SF1">
    <property type="entry name" value="TYPE 2 DNA TOPOISOMERASE 6 SUBUNIT B-LIKE"/>
    <property type="match status" value="1"/>
</dbReference>
<accession>A0A9D5BXQ3</accession>
<dbReference type="GO" id="GO:0042138">
    <property type="term" value="P:meiotic DNA double-strand break formation"/>
    <property type="evidence" value="ECO:0007669"/>
    <property type="project" value="InterPro"/>
</dbReference>
<dbReference type="GO" id="GO:0000793">
    <property type="term" value="C:condensed chromosome"/>
    <property type="evidence" value="ECO:0007669"/>
    <property type="project" value="TreeGrafter"/>
</dbReference>
<dbReference type="GO" id="GO:0007131">
    <property type="term" value="P:reciprocal meiotic recombination"/>
    <property type="evidence" value="ECO:0007669"/>
    <property type="project" value="TreeGrafter"/>
</dbReference>
<reference evidence="1" key="2">
    <citation type="journal article" date="2022" name="Hortic Res">
        <title>The genome of Dioscorea zingiberensis sheds light on the biosynthesis, origin and evolution of the medicinally important diosgenin saponins.</title>
        <authorList>
            <person name="Li Y."/>
            <person name="Tan C."/>
            <person name="Li Z."/>
            <person name="Guo J."/>
            <person name="Li S."/>
            <person name="Chen X."/>
            <person name="Wang C."/>
            <person name="Dai X."/>
            <person name="Yang H."/>
            <person name="Song W."/>
            <person name="Hou L."/>
            <person name="Xu J."/>
            <person name="Tong Z."/>
            <person name="Xu A."/>
            <person name="Yuan X."/>
            <person name="Wang W."/>
            <person name="Yang Q."/>
            <person name="Chen L."/>
            <person name="Sun Z."/>
            <person name="Wang K."/>
            <person name="Pan B."/>
            <person name="Chen J."/>
            <person name="Bao Y."/>
            <person name="Liu F."/>
            <person name="Qi X."/>
            <person name="Gang D.R."/>
            <person name="Wen J."/>
            <person name="Li J."/>
        </authorList>
    </citation>
    <scope>NUCLEOTIDE SEQUENCE</scope>
    <source>
        <strain evidence="1">Dzin_1.0</strain>
    </source>
</reference>
<dbReference type="OrthoDB" id="1918529at2759"/>
<dbReference type="GO" id="GO:0030674">
    <property type="term" value="F:protein-macromolecule adaptor activity"/>
    <property type="evidence" value="ECO:0007669"/>
    <property type="project" value="TreeGrafter"/>
</dbReference>
<dbReference type="EMBL" id="JAGGNH010000009">
    <property type="protein sequence ID" value="KAJ0962872.1"/>
    <property type="molecule type" value="Genomic_DNA"/>
</dbReference>
<gene>
    <name evidence="1" type="ORF">J5N97_027994</name>
</gene>
<reference evidence="1" key="1">
    <citation type="submission" date="2021-03" db="EMBL/GenBank/DDBJ databases">
        <authorList>
            <person name="Li Z."/>
            <person name="Yang C."/>
        </authorList>
    </citation>
    <scope>NUCLEOTIDE SEQUENCE</scope>
    <source>
        <strain evidence="1">Dzin_1.0</strain>
        <tissue evidence="1">Leaf</tissue>
    </source>
</reference>
<dbReference type="PANTHER" id="PTHR36722">
    <property type="entry name" value="TYPE 2 DNA TOPOISOMERASE 6 SUBUNIT B-LIKE"/>
    <property type="match status" value="1"/>
</dbReference>
<dbReference type="AlphaFoldDB" id="A0A9D5BXQ3"/>
<evidence type="ECO:0000313" key="1">
    <source>
        <dbReference type="EMBL" id="KAJ0962872.1"/>
    </source>
</evidence>
<evidence type="ECO:0000313" key="2">
    <source>
        <dbReference type="Proteomes" id="UP001085076"/>
    </source>
</evidence>